<dbReference type="GO" id="GO:0006352">
    <property type="term" value="P:DNA-templated transcription initiation"/>
    <property type="evidence" value="ECO:0007669"/>
    <property type="project" value="InterPro"/>
</dbReference>
<dbReference type="InterPro" id="IPR013324">
    <property type="entry name" value="RNA_pol_sigma_r3/r4-like"/>
</dbReference>
<evidence type="ECO:0000259" key="6">
    <source>
        <dbReference type="Pfam" id="PF04542"/>
    </source>
</evidence>
<dbReference type="InterPro" id="IPR013325">
    <property type="entry name" value="RNA_pol_sigma_r2"/>
</dbReference>
<organism evidence="8 9">
    <name type="scientific">Algicella marina</name>
    <dbReference type="NCBI Taxonomy" id="2683284"/>
    <lineage>
        <taxon>Bacteria</taxon>
        <taxon>Pseudomonadati</taxon>
        <taxon>Pseudomonadota</taxon>
        <taxon>Alphaproteobacteria</taxon>
        <taxon>Rhodobacterales</taxon>
        <taxon>Paracoccaceae</taxon>
        <taxon>Algicella</taxon>
    </lineage>
</organism>
<dbReference type="SUPFAM" id="SSF88659">
    <property type="entry name" value="Sigma3 and sigma4 domains of RNA polymerase sigma factors"/>
    <property type="match status" value="1"/>
</dbReference>
<evidence type="ECO:0000256" key="3">
    <source>
        <dbReference type="ARBA" id="ARBA00023082"/>
    </source>
</evidence>
<comment type="similarity">
    <text evidence="1">Belongs to the sigma-70 factor family. ECF subfamily.</text>
</comment>
<dbReference type="Gene3D" id="1.10.10.10">
    <property type="entry name" value="Winged helix-like DNA-binding domain superfamily/Winged helix DNA-binding domain"/>
    <property type="match status" value="1"/>
</dbReference>
<dbReference type="InterPro" id="IPR039425">
    <property type="entry name" value="RNA_pol_sigma-70-like"/>
</dbReference>
<dbReference type="InterPro" id="IPR013249">
    <property type="entry name" value="RNA_pol_sigma70_r4_t2"/>
</dbReference>
<dbReference type="EMBL" id="CP046620">
    <property type="protein sequence ID" value="QHQ36121.1"/>
    <property type="molecule type" value="Genomic_DNA"/>
</dbReference>
<keyword evidence="4" id="KW-0238">DNA-binding</keyword>
<keyword evidence="9" id="KW-1185">Reference proteome</keyword>
<evidence type="ECO:0000256" key="1">
    <source>
        <dbReference type="ARBA" id="ARBA00010641"/>
    </source>
</evidence>
<gene>
    <name evidence="8" type="ORF">GO499_13560</name>
</gene>
<dbReference type="KEGG" id="amaq:GO499_13560"/>
<keyword evidence="3" id="KW-0731">Sigma factor</keyword>
<sequence length="179" mass="20379">MEVSDETLVADAQAGQARAFGTLVSRHYDRIYRLSYRMLGQRAEAEDLAQDVCATLASRLRSFRGEAKFTTWLHRLVINAAKDRLRRRTTYARATEGWGDWEVNRKAEIAEAQEEQRWLAEALQGLSPDLRATVALVLGEDMNHREAAAELGISEGTVSWRMSEVRRALTTLREEEKRA</sequence>
<dbReference type="NCBIfam" id="TIGR02937">
    <property type="entry name" value="sigma70-ECF"/>
    <property type="match status" value="1"/>
</dbReference>
<evidence type="ECO:0000256" key="5">
    <source>
        <dbReference type="ARBA" id="ARBA00023163"/>
    </source>
</evidence>
<protein>
    <submittedName>
        <fullName evidence="8">Sigma-70 family RNA polymerase sigma factor</fullName>
    </submittedName>
</protein>
<dbReference type="PANTHER" id="PTHR43133:SF8">
    <property type="entry name" value="RNA POLYMERASE SIGMA FACTOR HI_1459-RELATED"/>
    <property type="match status" value="1"/>
</dbReference>
<feature type="domain" description="RNA polymerase sigma factor 70 region 4 type 2" evidence="7">
    <location>
        <begin position="117"/>
        <end position="169"/>
    </location>
</feature>
<evidence type="ECO:0000259" key="7">
    <source>
        <dbReference type="Pfam" id="PF08281"/>
    </source>
</evidence>
<proteinExistence type="inferred from homology"/>
<dbReference type="GO" id="GO:0016987">
    <property type="term" value="F:sigma factor activity"/>
    <property type="evidence" value="ECO:0007669"/>
    <property type="project" value="UniProtKB-KW"/>
</dbReference>
<keyword evidence="5" id="KW-0804">Transcription</keyword>
<dbReference type="InterPro" id="IPR036388">
    <property type="entry name" value="WH-like_DNA-bd_sf"/>
</dbReference>
<keyword evidence="2" id="KW-0805">Transcription regulation</keyword>
<dbReference type="SUPFAM" id="SSF88946">
    <property type="entry name" value="Sigma2 domain of RNA polymerase sigma factors"/>
    <property type="match status" value="1"/>
</dbReference>
<evidence type="ECO:0000313" key="9">
    <source>
        <dbReference type="Proteomes" id="UP000464495"/>
    </source>
</evidence>
<evidence type="ECO:0000256" key="2">
    <source>
        <dbReference type="ARBA" id="ARBA00023015"/>
    </source>
</evidence>
<dbReference type="Gene3D" id="1.10.1740.10">
    <property type="match status" value="1"/>
</dbReference>
<dbReference type="PANTHER" id="PTHR43133">
    <property type="entry name" value="RNA POLYMERASE ECF-TYPE SIGMA FACTO"/>
    <property type="match status" value="1"/>
</dbReference>
<evidence type="ECO:0000256" key="4">
    <source>
        <dbReference type="ARBA" id="ARBA00023125"/>
    </source>
</evidence>
<dbReference type="Pfam" id="PF08281">
    <property type="entry name" value="Sigma70_r4_2"/>
    <property type="match status" value="1"/>
</dbReference>
<dbReference type="InterPro" id="IPR007627">
    <property type="entry name" value="RNA_pol_sigma70_r2"/>
</dbReference>
<evidence type="ECO:0000313" key="8">
    <source>
        <dbReference type="EMBL" id="QHQ36121.1"/>
    </source>
</evidence>
<dbReference type="InterPro" id="IPR014284">
    <property type="entry name" value="RNA_pol_sigma-70_dom"/>
</dbReference>
<accession>A0A6P1T2Z9</accession>
<reference evidence="8 9" key="1">
    <citation type="submission" date="2019-12" db="EMBL/GenBank/DDBJ databases">
        <title>Complete genome sequence of Algicella marina strain 9Alg 56(T) isolated from the red alga Tichocarpus crinitus.</title>
        <authorList>
            <person name="Kim S.-G."/>
            <person name="Nedashkovskaya O.I."/>
        </authorList>
    </citation>
    <scope>NUCLEOTIDE SEQUENCE [LARGE SCALE GENOMIC DNA]</scope>
    <source>
        <strain evidence="8 9">9Alg 56</strain>
    </source>
</reference>
<dbReference type="GO" id="GO:0003677">
    <property type="term" value="F:DNA binding"/>
    <property type="evidence" value="ECO:0007669"/>
    <property type="project" value="UniProtKB-KW"/>
</dbReference>
<dbReference type="Proteomes" id="UP000464495">
    <property type="component" value="Chromosome"/>
</dbReference>
<dbReference type="Pfam" id="PF04542">
    <property type="entry name" value="Sigma70_r2"/>
    <property type="match status" value="1"/>
</dbReference>
<dbReference type="AlphaFoldDB" id="A0A6P1T2Z9"/>
<dbReference type="RefSeq" id="WP_161862672.1">
    <property type="nucleotide sequence ID" value="NZ_CP046620.1"/>
</dbReference>
<feature type="domain" description="RNA polymerase sigma-70 region 2" evidence="6">
    <location>
        <begin position="23"/>
        <end position="89"/>
    </location>
</feature>
<name>A0A6P1T2Z9_9RHOB</name>